<dbReference type="Proteomes" id="UP000326921">
    <property type="component" value="Chromosome"/>
</dbReference>
<reference evidence="2 3" key="1">
    <citation type="submission" date="2019-10" db="EMBL/GenBank/DDBJ databases">
        <authorList>
            <person name="Dong K."/>
        </authorList>
    </citation>
    <scope>NUCLEOTIDE SEQUENCE [LARGE SCALE GENOMIC DNA]</scope>
    <source>
        <strain evidence="3">dk4302</strain>
    </source>
</reference>
<dbReference type="RefSeq" id="WP_153511731.1">
    <property type="nucleotide sequence ID" value="NZ_CP045652.1"/>
</dbReference>
<feature type="transmembrane region" description="Helical" evidence="1">
    <location>
        <begin position="123"/>
        <end position="142"/>
    </location>
</feature>
<evidence type="ECO:0000313" key="2">
    <source>
        <dbReference type="EMBL" id="QGA26885.1"/>
    </source>
</evidence>
<organism evidence="2 3">
    <name type="scientific">Sphingobacterium zhuxiongii</name>
    <dbReference type="NCBI Taxonomy" id="2662364"/>
    <lineage>
        <taxon>Bacteria</taxon>
        <taxon>Pseudomonadati</taxon>
        <taxon>Bacteroidota</taxon>
        <taxon>Sphingobacteriia</taxon>
        <taxon>Sphingobacteriales</taxon>
        <taxon>Sphingobacteriaceae</taxon>
        <taxon>Sphingobacterium</taxon>
    </lineage>
</organism>
<feature type="transmembrane region" description="Helical" evidence="1">
    <location>
        <begin position="93"/>
        <end position="111"/>
    </location>
</feature>
<feature type="transmembrane region" description="Helical" evidence="1">
    <location>
        <begin position="12"/>
        <end position="30"/>
    </location>
</feature>
<evidence type="ECO:0000256" key="1">
    <source>
        <dbReference type="SAM" id="Phobius"/>
    </source>
</evidence>
<name>A0A5Q0QAD0_9SPHI</name>
<evidence type="ECO:0000313" key="3">
    <source>
        <dbReference type="Proteomes" id="UP000326921"/>
    </source>
</evidence>
<protein>
    <submittedName>
        <fullName evidence="2">Uncharacterized protein</fullName>
    </submittedName>
</protein>
<gene>
    <name evidence="2" type="ORF">GFH32_11390</name>
</gene>
<keyword evidence="1" id="KW-0472">Membrane</keyword>
<keyword evidence="1" id="KW-0812">Transmembrane</keyword>
<dbReference type="KEGG" id="sphe:GFH32_11390"/>
<keyword evidence="3" id="KW-1185">Reference proteome</keyword>
<dbReference type="EMBL" id="CP045652">
    <property type="protein sequence ID" value="QGA26885.1"/>
    <property type="molecule type" value="Genomic_DNA"/>
</dbReference>
<dbReference type="AlphaFoldDB" id="A0A5Q0QAD0"/>
<sequence>MNYAHWLIYHSYYRWLVIFALLIQFIWVYIQKRNNRIFVRKDIQVLVFFCLIYNIQLLLGWMLYLSSPLSMSFWADLPASLKNRQVRFFGLEHMSMMTVGIIWMNVLTLIVRKKIGTPAFTYLWKRYLWIYLIILTSVPWSFSPLTSRPNFR</sequence>
<proteinExistence type="predicted"/>
<keyword evidence="1" id="KW-1133">Transmembrane helix</keyword>
<accession>A0A5Q0QAD0</accession>
<feature type="transmembrane region" description="Helical" evidence="1">
    <location>
        <begin position="42"/>
        <end position="64"/>
    </location>
</feature>